<dbReference type="AlphaFoldDB" id="A0A2P2IMR8"/>
<protein>
    <submittedName>
        <fullName evidence="1">Uncharacterized protein</fullName>
    </submittedName>
</protein>
<dbReference type="EMBL" id="GGEC01002020">
    <property type="protein sequence ID" value="MBW82503.1"/>
    <property type="molecule type" value="Transcribed_RNA"/>
</dbReference>
<accession>A0A2P2IMR8</accession>
<name>A0A2P2IMR8_RHIMU</name>
<organism evidence="1">
    <name type="scientific">Rhizophora mucronata</name>
    <name type="common">Asiatic mangrove</name>
    <dbReference type="NCBI Taxonomy" id="61149"/>
    <lineage>
        <taxon>Eukaryota</taxon>
        <taxon>Viridiplantae</taxon>
        <taxon>Streptophyta</taxon>
        <taxon>Embryophyta</taxon>
        <taxon>Tracheophyta</taxon>
        <taxon>Spermatophyta</taxon>
        <taxon>Magnoliopsida</taxon>
        <taxon>eudicotyledons</taxon>
        <taxon>Gunneridae</taxon>
        <taxon>Pentapetalae</taxon>
        <taxon>rosids</taxon>
        <taxon>fabids</taxon>
        <taxon>Malpighiales</taxon>
        <taxon>Rhizophoraceae</taxon>
        <taxon>Rhizophora</taxon>
    </lineage>
</organism>
<proteinExistence type="predicted"/>
<evidence type="ECO:0000313" key="1">
    <source>
        <dbReference type="EMBL" id="MBW82503.1"/>
    </source>
</evidence>
<reference evidence="1" key="1">
    <citation type="submission" date="2018-02" db="EMBL/GenBank/DDBJ databases">
        <title>Rhizophora mucronata_Transcriptome.</title>
        <authorList>
            <person name="Meera S.P."/>
            <person name="Sreeshan A."/>
            <person name="Augustine A."/>
        </authorList>
    </citation>
    <scope>NUCLEOTIDE SEQUENCE</scope>
    <source>
        <tissue evidence="1">Leaf</tissue>
    </source>
</reference>
<sequence>MYFKFFVISLEISDFEVRKAWITFKCLFS</sequence>